<dbReference type="Gene3D" id="3.30.70.2650">
    <property type="match status" value="1"/>
</dbReference>
<dbReference type="InterPro" id="IPR011965">
    <property type="entry name" value="PaaX_trns_reg"/>
</dbReference>
<protein>
    <recommendedName>
        <fullName evidence="6">PaaX family transcriptional regulator</fullName>
    </recommendedName>
</protein>
<dbReference type="RefSeq" id="WP_345612517.1">
    <property type="nucleotide sequence ID" value="NZ_BAABJO010000047.1"/>
</dbReference>
<comment type="caution">
    <text evidence="4">The sequence shown here is derived from an EMBL/GenBank/DDBJ whole genome shotgun (WGS) entry which is preliminary data.</text>
</comment>
<organism evidence="4 5">
    <name type="scientific">Pseudonocardia adelaidensis</name>
    <dbReference type="NCBI Taxonomy" id="648754"/>
    <lineage>
        <taxon>Bacteria</taxon>
        <taxon>Bacillati</taxon>
        <taxon>Actinomycetota</taxon>
        <taxon>Actinomycetes</taxon>
        <taxon>Pseudonocardiales</taxon>
        <taxon>Pseudonocardiaceae</taxon>
        <taxon>Pseudonocardia</taxon>
    </lineage>
</organism>
<dbReference type="PANTHER" id="PTHR30319:SF1">
    <property type="entry name" value="TRANSCRIPTIONAL REPRESSOR PAAX"/>
    <property type="match status" value="1"/>
</dbReference>
<dbReference type="Proteomes" id="UP001500804">
    <property type="component" value="Unassembled WGS sequence"/>
</dbReference>
<accession>A0ABP9P3P5</accession>
<evidence type="ECO:0000313" key="5">
    <source>
        <dbReference type="Proteomes" id="UP001500804"/>
    </source>
</evidence>
<dbReference type="PIRSF" id="PIRSF020623">
    <property type="entry name" value="PaaX"/>
    <property type="match status" value="1"/>
</dbReference>
<dbReference type="InterPro" id="IPR013225">
    <property type="entry name" value="PaaX_C"/>
</dbReference>
<dbReference type="Pfam" id="PF08223">
    <property type="entry name" value="PaaX_C"/>
    <property type="match status" value="1"/>
</dbReference>
<proteinExistence type="predicted"/>
<keyword evidence="5" id="KW-1185">Reference proteome</keyword>
<dbReference type="Gene3D" id="1.10.10.10">
    <property type="entry name" value="Winged helix-like DNA-binding domain superfamily/Winged helix DNA-binding domain"/>
    <property type="match status" value="1"/>
</dbReference>
<dbReference type="PANTHER" id="PTHR30319">
    <property type="entry name" value="PHENYLACETIC ACID REGULATOR-RELATED TRANSCRIPTIONAL REPRESSOR"/>
    <property type="match status" value="1"/>
</dbReference>
<evidence type="ECO:0000259" key="3">
    <source>
        <dbReference type="Pfam" id="PF20803"/>
    </source>
</evidence>
<evidence type="ECO:0000259" key="2">
    <source>
        <dbReference type="Pfam" id="PF08223"/>
    </source>
</evidence>
<evidence type="ECO:0000256" key="1">
    <source>
        <dbReference type="SAM" id="MobiDB-lite"/>
    </source>
</evidence>
<dbReference type="InterPro" id="IPR036388">
    <property type="entry name" value="WH-like_DNA-bd_sf"/>
</dbReference>
<evidence type="ECO:0000313" key="4">
    <source>
        <dbReference type="EMBL" id="GAA5140322.1"/>
    </source>
</evidence>
<dbReference type="EMBL" id="BAABJO010000047">
    <property type="protein sequence ID" value="GAA5140322.1"/>
    <property type="molecule type" value="Genomic_DNA"/>
</dbReference>
<evidence type="ECO:0008006" key="6">
    <source>
        <dbReference type="Google" id="ProtNLM"/>
    </source>
</evidence>
<dbReference type="Pfam" id="PF20803">
    <property type="entry name" value="PaaX_M"/>
    <property type="match status" value="1"/>
</dbReference>
<dbReference type="InterPro" id="IPR048846">
    <property type="entry name" value="PaaX-like_central"/>
</dbReference>
<name>A0ABP9P3P5_9PSEU</name>
<feature type="domain" description="Transcriptional repressor PaaX-like central Cas2-like" evidence="3">
    <location>
        <begin position="59"/>
        <end position="131"/>
    </location>
</feature>
<sequence length="231" mass="25633">MNEVGYSTLAARAALNRLVGRNLLGRVRTGRHVYYEITPRCAELLAEGDRRLFTLGSRAEWDGTWTTVWHALPESRTLERNRLARRLRFLGFRPLQDSIWLSPHTRDREVHGVAVSIGVADRVGVLVGTSPVDSPLDHLVERAWDVEGLCARYEQFVAEFGDVVPPGSGGSDADRAAFLVRVRAAHAFRQFAVLDPEVPDRLLPRPAAPPRRRGIPRGDGGARTAGGQVFR</sequence>
<feature type="domain" description="Transcriptional repressor PaaX-like C-terminal" evidence="2">
    <location>
        <begin position="144"/>
        <end position="205"/>
    </location>
</feature>
<feature type="region of interest" description="Disordered" evidence="1">
    <location>
        <begin position="202"/>
        <end position="231"/>
    </location>
</feature>
<reference evidence="5" key="1">
    <citation type="journal article" date="2019" name="Int. J. Syst. Evol. Microbiol.">
        <title>The Global Catalogue of Microorganisms (GCM) 10K type strain sequencing project: providing services to taxonomists for standard genome sequencing and annotation.</title>
        <authorList>
            <consortium name="The Broad Institute Genomics Platform"/>
            <consortium name="The Broad Institute Genome Sequencing Center for Infectious Disease"/>
            <person name="Wu L."/>
            <person name="Ma J."/>
        </authorList>
    </citation>
    <scope>NUCLEOTIDE SEQUENCE [LARGE SCALE GENOMIC DNA]</scope>
    <source>
        <strain evidence="5">JCM 18302</strain>
    </source>
</reference>
<gene>
    <name evidence="4" type="ORF">GCM10023320_77840</name>
</gene>